<feature type="compositionally biased region" description="Basic residues" evidence="1">
    <location>
        <begin position="351"/>
        <end position="360"/>
    </location>
</feature>
<organism evidence="3 4">
    <name type="scientific">Polaribacter haliotis</name>
    <dbReference type="NCBI Taxonomy" id="1888915"/>
    <lineage>
        <taxon>Bacteria</taxon>
        <taxon>Pseudomonadati</taxon>
        <taxon>Bacteroidota</taxon>
        <taxon>Flavobacteriia</taxon>
        <taxon>Flavobacteriales</taxon>
        <taxon>Flavobacteriaceae</taxon>
    </lineage>
</organism>
<dbReference type="AlphaFoldDB" id="A0A7L8AEY7"/>
<feature type="compositionally biased region" description="Basic residues" evidence="1">
    <location>
        <begin position="325"/>
        <end position="335"/>
    </location>
</feature>
<evidence type="ECO:0000313" key="3">
    <source>
        <dbReference type="EMBL" id="QOD60575.1"/>
    </source>
</evidence>
<name>A0A7L8AEY7_9FLAO</name>
<feature type="region of interest" description="Disordered" evidence="1">
    <location>
        <begin position="325"/>
        <end position="365"/>
    </location>
</feature>
<evidence type="ECO:0000256" key="1">
    <source>
        <dbReference type="SAM" id="MobiDB-lite"/>
    </source>
</evidence>
<feature type="signal peptide" evidence="2">
    <location>
        <begin position="1"/>
        <end position="24"/>
    </location>
</feature>
<keyword evidence="4" id="KW-1185">Reference proteome</keyword>
<accession>A0A7L8AEY7</accession>
<dbReference type="Pfam" id="PF13557">
    <property type="entry name" value="Phenol_MetA_deg"/>
    <property type="match status" value="1"/>
</dbReference>
<dbReference type="Proteomes" id="UP000516764">
    <property type="component" value="Chromosome"/>
</dbReference>
<proteinExistence type="predicted"/>
<dbReference type="KEGG" id="phal:H9I45_14705"/>
<gene>
    <name evidence="3" type="ORF">H9I45_14705</name>
</gene>
<dbReference type="RefSeq" id="WP_088354544.1">
    <property type="nucleotide sequence ID" value="NZ_CP061813.1"/>
</dbReference>
<dbReference type="OrthoDB" id="1421312at2"/>
<dbReference type="InterPro" id="IPR025737">
    <property type="entry name" value="FApF"/>
</dbReference>
<sequence length="389" mass="45457">MNSNQKTLFLLFFLVGFHSFYAQYTDVINSNKPGFSESPYSVGTGVYQFESNLFYRNTSIERTFSRPQSFGIDVLFRTSFFLERLELNTQFSYQNDKVAFKNIFTSHYFTSGFGKMTIGAKYLLYQQEYEDKSKEVRSWRKRHAFDTKRLIPSVAIYVGMNTDFVNDIYKTGGITPKVGVLLQNNLTKDFNVITNVYYDKIGSDFAEFSYIITATQNFSDQWSTFFENQTVFQKNQTNTNLGTGLAYLYSRDLQINASGRLLLEGRTKGFYAGLGVSYRINNHEDSYTELDENGQALKDTPITRYNKKQNSFFNRFFNIFKKKDKSIRTRPKRSRKSESNNKEGGFFSRLFGKKQAKPKKKETEIEKLEREIKELEEEMKKQEKKKGNN</sequence>
<keyword evidence="2" id="KW-0732">Signal</keyword>
<protein>
    <submittedName>
        <fullName evidence="3">Transporter</fullName>
    </submittedName>
</protein>
<evidence type="ECO:0000256" key="2">
    <source>
        <dbReference type="SAM" id="SignalP"/>
    </source>
</evidence>
<dbReference type="EMBL" id="CP061813">
    <property type="protein sequence ID" value="QOD60575.1"/>
    <property type="molecule type" value="Genomic_DNA"/>
</dbReference>
<evidence type="ECO:0000313" key="4">
    <source>
        <dbReference type="Proteomes" id="UP000516764"/>
    </source>
</evidence>
<reference evidence="3 4" key="1">
    <citation type="journal article" date="2016" name="Int. J. Syst. Evol. Microbiol.">
        <title>Polaribacter haliotis sp. nov., isolated from the gut of abalone Haliotis discus hannai.</title>
        <authorList>
            <person name="Kim Y.O."/>
            <person name="Park I.S."/>
            <person name="Park S."/>
            <person name="Nam B.H."/>
            <person name="Park J.M."/>
            <person name="Kim D.G."/>
            <person name="Yoon J.H."/>
        </authorList>
    </citation>
    <scope>NUCLEOTIDE SEQUENCE [LARGE SCALE GENOMIC DNA]</scope>
    <source>
        <strain evidence="3 4">KCTC 52418</strain>
    </source>
</reference>
<feature type="chain" id="PRO_5032600962" evidence="2">
    <location>
        <begin position="25"/>
        <end position="389"/>
    </location>
</feature>